<dbReference type="AlphaFoldDB" id="K1UEY8"/>
<sequence length="148" mass="16792">MRVRIPMFPKVLKKILWILLWGGLLAFPTLEASAQFDASAILRNQNNQNPNDPNNPNNMLGSNPFQTQNGEEQPAMPTDSTKKKRLRKPLESYFFNDSIRALPNFSWTISRDYNQVHINPLDTTLATFRIDYPFYKEGVGHAAVGALG</sequence>
<feature type="region of interest" description="Disordered" evidence="1">
    <location>
        <begin position="44"/>
        <end position="85"/>
    </location>
</feature>
<name>K1UEY8_9ZZZZ</name>
<accession>K1UEY8</accession>
<protein>
    <submittedName>
        <fullName evidence="2">Uncharacterized protein</fullName>
    </submittedName>
</protein>
<comment type="caution">
    <text evidence="2">The sequence shown here is derived from an EMBL/GenBank/DDBJ whole genome shotgun (WGS) entry which is preliminary data.</text>
</comment>
<feature type="non-terminal residue" evidence="2">
    <location>
        <position position="148"/>
    </location>
</feature>
<dbReference type="EMBL" id="AJWY01000817">
    <property type="protein sequence ID" value="EKC80643.1"/>
    <property type="molecule type" value="Genomic_DNA"/>
</dbReference>
<evidence type="ECO:0000313" key="2">
    <source>
        <dbReference type="EMBL" id="EKC80643.1"/>
    </source>
</evidence>
<proteinExistence type="predicted"/>
<evidence type="ECO:0000256" key="1">
    <source>
        <dbReference type="SAM" id="MobiDB-lite"/>
    </source>
</evidence>
<feature type="compositionally biased region" description="Polar residues" evidence="1">
    <location>
        <begin position="59"/>
        <end position="71"/>
    </location>
</feature>
<gene>
    <name evidence="2" type="ORF">LEA_01168</name>
</gene>
<organism evidence="2">
    <name type="scientific">human gut metagenome</name>
    <dbReference type="NCBI Taxonomy" id="408170"/>
    <lineage>
        <taxon>unclassified sequences</taxon>
        <taxon>metagenomes</taxon>
        <taxon>organismal metagenomes</taxon>
    </lineage>
</organism>
<reference evidence="2" key="1">
    <citation type="journal article" date="2013" name="Environ. Microbiol.">
        <title>Microbiota from the distal guts of lean and obese adolescents exhibit partial functional redundancy besides clear differences in community structure.</title>
        <authorList>
            <person name="Ferrer M."/>
            <person name="Ruiz A."/>
            <person name="Lanza F."/>
            <person name="Haange S.B."/>
            <person name="Oberbach A."/>
            <person name="Till H."/>
            <person name="Bargiela R."/>
            <person name="Campoy C."/>
            <person name="Segura M.T."/>
            <person name="Richter M."/>
            <person name="von Bergen M."/>
            <person name="Seifert J."/>
            <person name="Suarez A."/>
        </authorList>
    </citation>
    <scope>NUCLEOTIDE SEQUENCE</scope>
</reference>
<feature type="compositionally biased region" description="Low complexity" evidence="1">
    <location>
        <begin position="44"/>
        <end position="58"/>
    </location>
</feature>